<gene>
    <name evidence="4" type="ORF">KDL28_05525</name>
</gene>
<dbReference type="InterPro" id="IPR012906">
    <property type="entry name" value="PaaX-like_N"/>
</dbReference>
<accession>A0ABT0ZUV3</accession>
<dbReference type="PIRSF" id="PIRSF020623">
    <property type="entry name" value="PaaX"/>
    <property type="match status" value="1"/>
</dbReference>
<dbReference type="PANTHER" id="PTHR30319">
    <property type="entry name" value="PHENYLACETIC ACID REGULATOR-RELATED TRANSCRIPTIONAL REPRESSOR"/>
    <property type="match status" value="1"/>
</dbReference>
<dbReference type="InterPro" id="IPR036388">
    <property type="entry name" value="WH-like_DNA-bd_sf"/>
</dbReference>
<dbReference type="Pfam" id="PF07848">
    <property type="entry name" value="PaaX"/>
    <property type="match status" value="1"/>
</dbReference>
<name>A0ABT0ZUV3_9PSEU</name>
<proteinExistence type="predicted"/>
<feature type="domain" description="Transcriptional repressor PaaX-like N-terminal" evidence="1">
    <location>
        <begin position="35"/>
        <end position="101"/>
    </location>
</feature>
<comment type="caution">
    <text evidence="4">The sequence shown here is derived from an EMBL/GenBank/DDBJ whole genome shotgun (WGS) entry which is preliminary data.</text>
</comment>
<keyword evidence="5" id="KW-1185">Reference proteome</keyword>
<dbReference type="Pfam" id="PF08223">
    <property type="entry name" value="PaaX_C"/>
    <property type="match status" value="1"/>
</dbReference>
<organism evidence="4 5">
    <name type="scientific">Pseudonocardia humida</name>
    <dbReference type="NCBI Taxonomy" id="2800819"/>
    <lineage>
        <taxon>Bacteria</taxon>
        <taxon>Bacillati</taxon>
        <taxon>Actinomycetota</taxon>
        <taxon>Actinomycetes</taxon>
        <taxon>Pseudonocardiales</taxon>
        <taxon>Pseudonocardiaceae</taxon>
        <taxon>Pseudonocardia</taxon>
    </lineage>
</organism>
<dbReference type="Proteomes" id="UP001165283">
    <property type="component" value="Unassembled WGS sequence"/>
</dbReference>
<dbReference type="InterPro" id="IPR036390">
    <property type="entry name" value="WH_DNA-bd_sf"/>
</dbReference>
<feature type="domain" description="Transcriptional repressor PaaX-like C-terminal" evidence="2">
    <location>
        <begin position="205"/>
        <end position="287"/>
    </location>
</feature>
<dbReference type="Gene3D" id="1.20.58.1460">
    <property type="match status" value="1"/>
</dbReference>
<evidence type="ECO:0000313" key="5">
    <source>
        <dbReference type="Proteomes" id="UP001165283"/>
    </source>
</evidence>
<dbReference type="Pfam" id="PF20803">
    <property type="entry name" value="PaaX_M"/>
    <property type="match status" value="1"/>
</dbReference>
<dbReference type="InterPro" id="IPR013225">
    <property type="entry name" value="PaaX_C"/>
</dbReference>
<reference evidence="4" key="1">
    <citation type="submission" date="2021-04" db="EMBL/GenBank/DDBJ databases">
        <title>Pseudonocardia sp. nov., isolated from sandy soil of mangrove forest.</title>
        <authorList>
            <person name="Zan Z."/>
            <person name="Huang R."/>
            <person name="Liu W."/>
        </authorList>
    </citation>
    <scope>NUCLEOTIDE SEQUENCE</scope>
    <source>
        <strain evidence="4">S2-4</strain>
    </source>
</reference>
<dbReference type="Gene3D" id="3.30.70.2650">
    <property type="match status" value="1"/>
</dbReference>
<evidence type="ECO:0000259" key="2">
    <source>
        <dbReference type="Pfam" id="PF08223"/>
    </source>
</evidence>
<dbReference type="PANTHER" id="PTHR30319:SF1">
    <property type="entry name" value="TRANSCRIPTIONAL REPRESSOR PAAX"/>
    <property type="match status" value="1"/>
</dbReference>
<dbReference type="Gene3D" id="1.10.10.10">
    <property type="entry name" value="Winged helix-like DNA-binding domain superfamily/Winged helix DNA-binding domain"/>
    <property type="match status" value="1"/>
</dbReference>
<dbReference type="InterPro" id="IPR011965">
    <property type="entry name" value="PaaX_trns_reg"/>
</dbReference>
<evidence type="ECO:0000259" key="1">
    <source>
        <dbReference type="Pfam" id="PF07848"/>
    </source>
</evidence>
<feature type="domain" description="Transcriptional repressor PaaX-like central Cas2-like" evidence="3">
    <location>
        <begin position="122"/>
        <end position="196"/>
    </location>
</feature>
<dbReference type="EMBL" id="JAGSOV010000011">
    <property type="protein sequence ID" value="MCO1654511.1"/>
    <property type="molecule type" value="Genomic_DNA"/>
</dbReference>
<sequence>MFSPNIIGARVSVVHAAGQPEPDLDGPTPDGAPRPQAILLTFFGSYLLGRDVQVATSSVIEVLDRVGVSEHATRSTLSRMARRDLLRRVRRGRQVYLGLTTRSQEILRDGETRVWHTGAVNEQWDGTWTLLGFSLPESWQRQRHELRSRLLWAGFGPLQNGLWISPSHADVAAVTEGLQAARHIRAFEARALAPTDLDGLLCDAWDLDAIAARYRGFVERWQEAGRRPPLPDRLAQHLALQTDWLQVIRQDPRLPARHLPRDWPAAHAQEVFRTFYSELDPEARTIAARILDLVPDLDAGPG</sequence>
<evidence type="ECO:0000313" key="4">
    <source>
        <dbReference type="EMBL" id="MCO1654511.1"/>
    </source>
</evidence>
<dbReference type="InterPro" id="IPR048846">
    <property type="entry name" value="PaaX-like_central"/>
</dbReference>
<dbReference type="SUPFAM" id="SSF46785">
    <property type="entry name" value="Winged helix' DNA-binding domain"/>
    <property type="match status" value="1"/>
</dbReference>
<protein>
    <submittedName>
        <fullName evidence="4">PaaX family transcriptional regulator</fullName>
    </submittedName>
</protein>
<evidence type="ECO:0000259" key="3">
    <source>
        <dbReference type="Pfam" id="PF20803"/>
    </source>
</evidence>